<feature type="non-terminal residue" evidence="1">
    <location>
        <position position="1"/>
    </location>
</feature>
<protein>
    <submittedName>
        <fullName evidence="1">Uncharacterized protein</fullName>
    </submittedName>
</protein>
<dbReference type="AlphaFoldDB" id="A0A0K2TJU8"/>
<dbReference type="EMBL" id="HACA01008967">
    <property type="protein sequence ID" value="CDW26328.1"/>
    <property type="molecule type" value="Transcribed_RNA"/>
</dbReference>
<evidence type="ECO:0000313" key="1">
    <source>
        <dbReference type="EMBL" id="CDW26328.1"/>
    </source>
</evidence>
<sequence length="83" mass="9196">NFIHTSLEALAGPGDFVRIQHCHCTGVALMIYILRMDGVAQGSNTTFQQYSVLAHKAIKGPHFWRPDFCAGNSPDLKPCAFYL</sequence>
<accession>A0A0K2TJU8</accession>
<reference evidence="1" key="1">
    <citation type="submission" date="2014-05" db="EMBL/GenBank/DDBJ databases">
        <authorList>
            <person name="Chronopoulou M."/>
        </authorList>
    </citation>
    <scope>NUCLEOTIDE SEQUENCE</scope>
    <source>
        <tissue evidence="1">Whole organism</tissue>
    </source>
</reference>
<proteinExistence type="predicted"/>
<organism evidence="1">
    <name type="scientific">Lepeophtheirus salmonis</name>
    <name type="common">Salmon louse</name>
    <name type="synonym">Caligus salmonis</name>
    <dbReference type="NCBI Taxonomy" id="72036"/>
    <lineage>
        <taxon>Eukaryota</taxon>
        <taxon>Metazoa</taxon>
        <taxon>Ecdysozoa</taxon>
        <taxon>Arthropoda</taxon>
        <taxon>Crustacea</taxon>
        <taxon>Multicrustacea</taxon>
        <taxon>Hexanauplia</taxon>
        <taxon>Copepoda</taxon>
        <taxon>Siphonostomatoida</taxon>
        <taxon>Caligidae</taxon>
        <taxon>Lepeophtheirus</taxon>
    </lineage>
</organism>
<name>A0A0K2TJU8_LEPSM</name>